<dbReference type="RefSeq" id="WP_086489355.1">
    <property type="nucleotide sequence ID" value="NZ_MSLT01000023.1"/>
</dbReference>
<evidence type="ECO:0000313" key="7">
    <source>
        <dbReference type="Proteomes" id="UP000194798"/>
    </source>
</evidence>
<dbReference type="GO" id="GO:0005886">
    <property type="term" value="C:plasma membrane"/>
    <property type="evidence" value="ECO:0007669"/>
    <property type="project" value="InterPro"/>
</dbReference>
<sequence>MKNRLIGLLLVILAGGSTWLLRSLDQDSHRTPSVSRYVDYTLHDFEAHRLDHHGQPAQSLKAQQLIHYNSGESELIAPHLTIYQDQTAQWDVRSQRGEVSADGNEIWLLGAVHWRKLPRMETEIFTHDVRVDHAQQLAETQAPSRIIHPNGTTESIGLRVFFATQQVALLSTVRGRYERP</sequence>
<keyword evidence="4" id="KW-1133">Transmembrane helix</keyword>
<dbReference type="Gene3D" id="2.60.450.10">
    <property type="entry name" value="Lipopolysaccharide (LPS) transport protein A like domain"/>
    <property type="match status" value="1"/>
</dbReference>
<dbReference type="Pfam" id="PF06835">
    <property type="entry name" value="LptC"/>
    <property type="match status" value="1"/>
</dbReference>
<keyword evidence="7" id="KW-1185">Reference proteome</keyword>
<dbReference type="PANTHER" id="PTHR37481">
    <property type="entry name" value="LIPOPOLYSACCHARIDE EXPORT SYSTEM PROTEIN LPTC"/>
    <property type="match status" value="1"/>
</dbReference>
<reference evidence="6 7" key="1">
    <citation type="submission" date="2016-12" db="EMBL/GenBank/DDBJ databases">
        <title>Thioflexothrix psekupsii D3 genome sequencing and assembly.</title>
        <authorList>
            <person name="Fomenkov A."/>
            <person name="Vincze T."/>
            <person name="Grabovich M."/>
            <person name="Anton B.P."/>
            <person name="Dubinina G."/>
            <person name="Orlova M."/>
            <person name="Belousova E."/>
            <person name="Roberts R.J."/>
        </authorList>
    </citation>
    <scope>NUCLEOTIDE SEQUENCE [LARGE SCALE GENOMIC DNA]</scope>
    <source>
        <strain evidence="6">D3</strain>
    </source>
</reference>
<dbReference type="GO" id="GO:0017089">
    <property type="term" value="F:glycolipid transfer activity"/>
    <property type="evidence" value="ECO:0007669"/>
    <property type="project" value="TreeGrafter"/>
</dbReference>
<dbReference type="EMBL" id="MSLT01000023">
    <property type="protein sequence ID" value="OUD12406.1"/>
    <property type="molecule type" value="Genomic_DNA"/>
</dbReference>
<proteinExistence type="predicted"/>
<organism evidence="6 7">
    <name type="scientific">Thioflexithrix psekupsensis</name>
    <dbReference type="NCBI Taxonomy" id="1570016"/>
    <lineage>
        <taxon>Bacteria</taxon>
        <taxon>Pseudomonadati</taxon>
        <taxon>Pseudomonadota</taxon>
        <taxon>Gammaproteobacteria</taxon>
        <taxon>Thiotrichales</taxon>
        <taxon>Thioflexithrix</taxon>
    </lineage>
</organism>
<protein>
    <submittedName>
        <fullName evidence="6">LPS export ABC transporter periplasmic protein LptC</fullName>
    </submittedName>
</protein>
<keyword evidence="5" id="KW-0472">Membrane</keyword>
<dbReference type="Proteomes" id="UP000194798">
    <property type="component" value="Unassembled WGS sequence"/>
</dbReference>
<evidence type="ECO:0000256" key="2">
    <source>
        <dbReference type="ARBA" id="ARBA00022519"/>
    </source>
</evidence>
<dbReference type="InterPro" id="IPR026265">
    <property type="entry name" value="LptC"/>
</dbReference>
<keyword evidence="1" id="KW-1003">Cell membrane</keyword>
<comment type="caution">
    <text evidence="6">The sequence shown here is derived from an EMBL/GenBank/DDBJ whole genome shotgun (WGS) entry which is preliminary data.</text>
</comment>
<accession>A0A251X4T6</accession>
<evidence type="ECO:0000256" key="5">
    <source>
        <dbReference type="ARBA" id="ARBA00023136"/>
    </source>
</evidence>
<dbReference type="InterPro" id="IPR052363">
    <property type="entry name" value="LPS_export_LptC"/>
</dbReference>
<evidence type="ECO:0000256" key="4">
    <source>
        <dbReference type="ARBA" id="ARBA00022989"/>
    </source>
</evidence>
<dbReference type="GO" id="GO:0030288">
    <property type="term" value="C:outer membrane-bounded periplasmic space"/>
    <property type="evidence" value="ECO:0007669"/>
    <property type="project" value="TreeGrafter"/>
</dbReference>
<keyword evidence="3" id="KW-0812">Transmembrane</keyword>
<dbReference type="NCBIfam" id="TIGR04409">
    <property type="entry name" value="LptC_YrbK"/>
    <property type="match status" value="1"/>
</dbReference>
<keyword evidence="2" id="KW-0997">Cell inner membrane</keyword>
<dbReference type="InterPro" id="IPR010664">
    <property type="entry name" value="LipoPS_assembly_LptC-rel"/>
</dbReference>
<dbReference type="PANTHER" id="PTHR37481:SF1">
    <property type="entry name" value="LIPOPOLYSACCHARIDE EXPORT SYSTEM PROTEIN LPTC"/>
    <property type="match status" value="1"/>
</dbReference>
<dbReference type="OrthoDB" id="5625391at2"/>
<evidence type="ECO:0000256" key="3">
    <source>
        <dbReference type="ARBA" id="ARBA00022692"/>
    </source>
</evidence>
<dbReference type="GO" id="GO:0015221">
    <property type="term" value="F:lipopolysaccharide transmembrane transporter activity"/>
    <property type="evidence" value="ECO:0007669"/>
    <property type="project" value="InterPro"/>
</dbReference>
<name>A0A251X4T6_9GAMM</name>
<evidence type="ECO:0000256" key="1">
    <source>
        <dbReference type="ARBA" id="ARBA00022475"/>
    </source>
</evidence>
<gene>
    <name evidence="6" type="ORF">TPSD3_14960</name>
</gene>
<evidence type="ECO:0000313" key="6">
    <source>
        <dbReference type="EMBL" id="OUD12406.1"/>
    </source>
</evidence>
<dbReference type="AlphaFoldDB" id="A0A251X4T6"/>